<evidence type="ECO:0000313" key="3">
    <source>
        <dbReference type="Proteomes" id="UP000029734"/>
    </source>
</evidence>
<reference evidence="2 3" key="1">
    <citation type="submission" date="2014-08" db="EMBL/GenBank/DDBJ databases">
        <authorList>
            <person name="den Bakker H.C."/>
        </authorList>
    </citation>
    <scope>NUCLEOTIDE SEQUENCE [LARGE SCALE GENOMIC DNA]</scope>
    <source>
        <strain evidence="2 3">DSM 18334</strain>
    </source>
</reference>
<dbReference type="STRING" id="268407.PWYN_18310"/>
<comment type="caution">
    <text evidence="2">The sequence shown here is derived from an EMBL/GenBank/DDBJ whole genome shotgun (WGS) entry which is preliminary data.</text>
</comment>
<dbReference type="eggNOG" id="COG2153">
    <property type="taxonomic scope" value="Bacteria"/>
</dbReference>
<dbReference type="GO" id="GO:0004343">
    <property type="term" value="F:glucosamine 6-phosphate N-acetyltransferase activity"/>
    <property type="evidence" value="ECO:0007669"/>
    <property type="project" value="TreeGrafter"/>
</dbReference>
<keyword evidence="3" id="KW-1185">Reference proteome</keyword>
<dbReference type="Pfam" id="PF13673">
    <property type="entry name" value="Acetyltransf_10"/>
    <property type="match status" value="1"/>
</dbReference>
<dbReference type="InterPro" id="IPR016181">
    <property type="entry name" value="Acyl_CoA_acyltransferase"/>
</dbReference>
<dbReference type="PANTHER" id="PTHR13355:SF11">
    <property type="entry name" value="GLUCOSAMINE 6-PHOSPHATE N-ACETYLTRANSFERASE"/>
    <property type="match status" value="1"/>
</dbReference>
<dbReference type="CDD" id="cd04301">
    <property type="entry name" value="NAT_SF"/>
    <property type="match status" value="1"/>
</dbReference>
<accession>A0A098M535</accession>
<feature type="domain" description="N-acetyltransferase" evidence="1">
    <location>
        <begin position="4"/>
        <end position="148"/>
    </location>
</feature>
<dbReference type="EMBL" id="JQCR01000003">
    <property type="protein sequence ID" value="KGE16657.1"/>
    <property type="molecule type" value="Genomic_DNA"/>
</dbReference>
<evidence type="ECO:0000259" key="1">
    <source>
        <dbReference type="PROSITE" id="PS51186"/>
    </source>
</evidence>
<dbReference type="AlphaFoldDB" id="A0A098M535"/>
<reference evidence="2 3" key="2">
    <citation type="submission" date="2014-10" db="EMBL/GenBank/DDBJ databases">
        <title>Comparative genomics of the Paenibacillus odorifer group.</title>
        <authorList>
            <person name="Tsai Y.-C."/>
            <person name="Martin N."/>
            <person name="Korlach J."/>
            <person name="Wiedmann M."/>
        </authorList>
    </citation>
    <scope>NUCLEOTIDE SEQUENCE [LARGE SCALE GENOMIC DNA]</scope>
    <source>
        <strain evidence="2 3">DSM 18334</strain>
    </source>
</reference>
<dbReference type="Proteomes" id="UP000029734">
    <property type="component" value="Unassembled WGS sequence"/>
</dbReference>
<dbReference type="OrthoDB" id="9796171at2"/>
<dbReference type="RefSeq" id="WP_036654751.1">
    <property type="nucleotide sequence ID" value="NZ_JQCR01000003.1"/>
</dbReference>
<protein>
    <submittedName>
        <fullName evidence="2">GCN5 family acetyltransferase</fullName>
    </submittedName>
</protein>
<dbReference type="PANTHER" id="PTHR13355">
    <property type="entry name" value="GLUCOSAMINE 6-PHOSPHATE N-ACETYLTRANSFERASE"/>
    <property type="match status" value="1"/>
</dbReference>
<dbReference type="SUPFAM" id="SSF55729">
    <property type="entry name" value="Acyl-CoA N-acyltransferases (Nat)"/>
    <property type="match status" value="1"/>
</dbReference>
<dbReference type="Gene3D" id="3.40.630.30">
    <property type="match status" value="1"/>
</dbReference>
<keyword evidence="2" id="KW-0808">Transferase</keyword>
<gene>
    <name evidence="2" type="ORF">PWYN_18310</name>
</gene>
<organism evidence="2 3">
    <name type="scientific">Paenibacillus wynnii</name>
    <dbReference type="NCBI Taxonomy" id="268407"/>
    <lineage>
        <taxon>Bacteria</taxon>
        <taxon>Bacillati</taxon>
        <taxon>Bacillota</taxon>
        <taxon>Bacilli</taxon>
        <taxon>Bacillales</taxon>
        <taxon>Paenibacillaceae</taxon>
        <taxon>Paenibacillus</taxon>
    </lineage>
</organism>
<dbReference type="PROSITE" id="PS51186">
    <property type="entry name" value="GNAT"/>
    <property type="match status" value="1"/>
</dbReference>
<sequence>MAAEIVRVTTEEQLQIGLDIRTKVFVEEQQVPAEEEIDEYDVVGCNAHHILLMDEGIAVATGRLIYYKAGAAKMQRVAVLKDYRSKGYGRVLLLALEEMARELGLENSILDGQCQAEPFYTKLGYEVISTEPFYDAGILHVRMQKDLK</sequence>
<dbReference type="InterPro" id="IPR039143">
    <property type="entry name" value="GNPNAT1-like"/>
</dbReference>
<proteinExistence type="predicted"/>
<evidence type="ECO:0000313" key="2">
    <source>
        <dbReference type="EMBL" id="KGE16657.1"/>
    </source>
</evidence>
<dbReference type="InterPro" id="IPR000182">
    <property type="entry name" value="GNAT_dom"/>
</dbReference>
<name>A0A098M535_9BACL</name>